<keyword evidence="5" id="KW-0418">Kinase</keyword>
<dbReference type="Gene3D" id="3.30.450.20">
    <property type="entry name" value="PAS domain"/>
    <property type="match status" value="1"/>
</dbReference>
<evidence type="ECO:0000256" key="5">
    <source>
        <dbReference type="ARBA" id="ARBA00022777"/>
    </source>
</evidence>
<dbReference type="SUPFAM" id="SSF55874">
    <property type="entry name" value="ATPase domain of HSP90 chaperone/DNA topoisomerase II/histidine kinase"/>
    <property type="match status" value="1"/>
</dbReference>
<evidence type="ECO:0000256" key="6">
    <source>
        <dbReference type="SAM" id="Phobius"/>
    </source>
</evidence>
<dbReference type="SMART" id="SM00387">
    <property type="entry name" value="HATPase_c"/>
    <property type="match status" value="1"/>
</dbReference>
<sequence length="572" mass="64047">MNVKTLSPFLLALALLVSVISIDRLSFSRMKDYIAAVDHTRELITRLEGLSNHLKSAQIYSPAAARVAPPNYYRLYREEMSQVNAELILLQSLAQEDTVQRKRVDQITALIDRHWEVLLENNIVEIIKSGQGWRLNDLFTIHRLINQAIAYENTLLKDRQYDLTQSTAQTNLFSTIFSVLALSILIATFLANRSLNKQRRLLEGFLESIMNTTRNGIVNLQPIKEDGRVIDFKIAYANTAVNELLHLSSTSLVGERLSALPGLSELSNLTDRLVNIIHSGKSEPLEFRYETAANPVWLYIVLSRLEKGLTVTFQDITPLKKYQHELQTKIDQLDRSNKNLQQFAYIASHDLQEPLRKVQQFGDLLQVHHGTQLGDGLQYLQRMQMAASRMSSLIKDLLSFSRISTLQNNTLSVDLTNIVNQVLIDLELPIAETGARIDVPCLPTIIGDPSQLGQLFQNLLSNALKFHKPSVSPIVCITSQLITPNSLPASAKPSQLATAYHRIDISDNGIGFDEKYLARIFQIFQRLHSKNEFAGTGIGLAICEKVVLNHGGVITASSQPGQGATFTIYLPA</sequence>
<reference evidence="9" key="2">
    <citation type="submission" date="2023-07" db="EMBL/GenBank/DDBJ databases">
        <authorList>
            <person name="Jung D.-H."/>
        </authorList>
    </citation>
    <scope>NUCLEOTIDE SEQUENCE [LARGE SCALE GENOMIC DNA]</scope>
    <source>
        <strain evidence="9">JA-25</strain>
    </source>
</reference>
<keyword evidence="6" id="KW-0812">Transmembrane</keyword>
<reference evidence="9" key="1">
    <citation type="submission" date="2019-09" db="EMBL/GenBank/DDBJ databases">
        <authorList>
            <person name="Jung D.-H."/>
        </authorList>
    </citation>
    <scope>NUCLEOTIDE SEQUENCE [LARGE SCALE GENOMIC DNA]</scope>
    <source>
        <strain evidence="9">JA-25</strain>
    </source>
</reference>
<evidence type="ECO:0000313" key="9">
    <source>
        <dbReference type="Proteomes" id="UP000606008"/>
    </source>
</evidence>
<comment type="caution">
    <text evidence="8">The sequence shown here is derived from an EMBL/GenBank/DDBJ whole genome shotgun (WGS) entry which is preliminary data.</text>
</comment>
<dbReference type="EMBL" id="WAEL01000001">
    <property type="protein sequence ID" value="NID09489.1"/>
    <property type="molecule type" value="Genomic_DNA"/>
</dbReference>
<dbReference type="PANTHER" id="PTHR43304">
    <property type="entry name" value="PHYTOCHROME-LIKE PROTEIN CPH1"/>
    <property type="match status" value="1"/>
</dbReference>
<keyword evidence="3" id="KW-0597">Phosphoprotein</keyword>
<dbReference type="CDD" id="cd00082">
    <property type="entry name" value="HisKA"/>
    <property type="match status" value="1"/>
</dbReference>
<accession>A0ABX0QB16</accession>
<keyword evidence="9" id="KW-1185">Reference proteome</keyword>
<dbReference type="InterPro" id="IPR005467">
    <property type="entry name" value="His_kinase_dom"/>
</dbReference>
<evidence type="ECO:0000256" key="1">
    <source>
        <dbReference type="ARBA" id="ARBA00000085"/>
    </source>
</evidence>
<dbReference type="SUPFAM" id="SSF55785">
    <property type="entry name" value="PYP-like sensor domain (PAS domain)"/>
    <property type="match status" value="1"/>
</dbReference>
<keyword evidence="6" id="KW-1133">Transmembrane helix</keyword>
<dbReference type="PANTHER" id="PTHR43304:SF1">
    <property type="entry name" value="PAC DOMAIN-CONTAINING PROTEIN"/>
    <property type="match status" value="1"/>
</dbReference>
<evidence type="ECO:0000313" key="8">
    <source>
        <dbReference type="EMBL" id="NID09489.1"/>
    </source>
</evidence>
<dbReference type="InterPro" id="IPR003594">
    <property type="entry name" value="HATPase_dom"/>
</dbReference>
<dbReference type="EC" id="2.7.13.3" evidence="2"/>
<dbReference type="InterPro" id="IPR004358">
    <property type="entry name" value="Sig_transdc_His_kin-like_C"/>
</dbReference>
<dbReference type="Pfam" id="PF02518">
    <property type="entry name" value="HATPase_c"/>
    <property type="match status" value="1"/>
</dbReference>
<dbReference type="Gene3D" id="3.30.565.10">
    <property type="entry name" value="Histidine kinase-like ATPase, C-terminal domain"/>
    <property type="match status" value="1"/>
</dbReference>
<dbReference type="Pfam" id="PF00512">
    <property type="entry name" value="HisKA"/>
    <property type="match status" value="1"/>
</dbReference>
<dbReference type="RefSeq" id="WP_166691090.1">
    <property type="nucleotide sequence ID" value="NZ_WAEL01000001.1"/>
</dbReference>
<evidence type="ECO:0000259" key="7">
    <source>
        <dbReference type="PROSITE" id="PS50109"/>
    </source>
</evidence>
<dbReference type="InterPro" id="IPR035965">
    <property type="entry name" value="PAS-like_dom_sf"/>
</dbReference>
<dbReference type="InterPro" id="IPR052162">
    <property type="entry name" value="Sensor_kinase/Photoreceptor"/>
</dbReference>
<feature type="domain" description="Histidine kinase" evidence="7">
    <location>
        <begin position="346"/>
        <end position="572"/>
    </location>
</feature>
<evidence type="ECO:0000256" key="3">
    <source>
        <dbReference type="ARBA" id="ARBA00022553"/>
    </source>
</evidence>
<protein>
    <recommendedName>
        <fullName evidence="2">histidine kinase</fullName>
        <ecNumber evidence="2">2.7.13.3</ecNumber>
    </recommendedName>
</protein>
<dbReference type="InterPro" id="IPR003661">
    <property type="entry name" value="HisK_dim/P_dom"/>
</dbReference>
<comment type="catalytic activity">
    <reaction evidence="1">
        <text>ATP + protein L-histidine = ADP + protein N-phospho-L-histidine.</text>
        <dbReference type="EC" id="2.7.13.3"/>
    </reaction>
</comment>
<gene>
    <name evidence="8" type="ORF">F7231_04860</name>
</gene>
<dbReference type="InterPro" id="IPR036890">
    <property type="entry name" value="HATPase_C_sf"/>
</dbReference>
<feature type="transmembrane region" description="Helical" evidence="6">
    <location>
        <begin position="172"/>
        <end position="191"/>
    </location>
</feature>
<keyword evidence="4" id="KW-0808">Transferase</keyword>
<evidence type="ECO:0000256" key="2">
    <source>
        <dbReference type="ARBA" id="ARBA00012438"/>
    </source>
</evidence>
<evidence type="ECO:0000256" key="4">
    <source>
        <dbReference type="ARBA" id="ARBA00022679"/>
    </source>
</evidence>
<dbReference type="InterPro" id="IPR036097">
    <property type="entry name" value="HisK_dim/P_sf"/>
</dbReference>
<dbReference type="SUPFAM" id="SSF47384">
    <property type="entry name" value="Homodimeric domain of signal transducing histidine kinase"/>
    <property type="match status" value="1"/>
</dbReference>
<proteinExistence type="predicted"/>
<dbReference type="Proteomes" id="UP000606008">
    <property type="component" value="Unassembled WGS sequence"/>
</dbReference>
<keyword evidence="6" id="KW-0472">Membrane</keyword>
<dbReference type="Gene3D" id="1.10.287.130">
    <property type="match status" value="1"/>
</dbReference>
<dbReference type="PRINTS" id="PR00344">
    <property type="entry name" value="BCTRLSENSOR"/>
</dbReference>
<dbReference type="PROSITE" id="PS50109">
    <property type="entry name" value="HIS_KIN"/>
    <property type="match status" value="1"/>
</dbReference>
<dbReference type="SMART" id="SM00388">
    <property type="entry name" value="HisKA"/>
    <property type="match status" value="1"/>
</dbReference>
<organism evidence="8 9">
    <name type="scientific">Fibrivirga algicola</name>
    <dbReference type="NCBI Taxonomy" id="2950420"/>
    <lineage>
        <taxon>Bacteria</taxon>
        <taxon>Pseudomonadati</taxon>
        <taxon>Bacteroidota</taxon>
        <taxon>Cytophagia</taxon>
        <taxon>Cytophagales</taxon>
        <taxon>Spirosomataceae</taxon>
        <taxon>Fibrivirga</taxon>
    </lineage>
</organism>
<name>A0ABX0QB16_9BACT</name>